<reference evidence="1 2" key="1">
    <citation type="submission" date="2000-11" db="EMBL/GenBank/DDBJ databases">
        <title>Bacteriophage Felix O1: Genetic Characterization.</title>
        <authorList>
            <person name="Sriranganathan N."/>
            <person name="Whichard J.M."/>
            <person name="Pierson F.W."/>
            <person name="Kapur V."/>
            <person name="Weigt L.A."/>
        </authorList>
    </citation>
    <scope>NUCLEOTIDE SEQUENCE [LARGE SCALE GENOMIC DNA]</scope>
    <source>
        <strain evidence="1">Felix O1-VT1</strain>
    </source>
</reference>
<dbReference type="EMBL" id="AF320576">
    <property type="protein sequence ID" value="AAQ14725.1"/>
    <property type="molecule type" value="Genomic_DNA"/>
</dbReference>
<evidence type="ECO:0000313" key="2">
    <source>
        <dbReference type="Proteomes" id="UP000009070"/>
    </source>
</evidence>
<proteinExistence type="predicted"/>
<protein>
    <submittedName>
        <fullName evidence="1">Uncharacterized protein</fullName>
    </submittedName>
</protein>
<evidence type="ECO:0000313" key="1">
    <source>
        <dbReference type="EMBL" id="AAQ14725.1"/>
    </source>
</evidence>
<dbReference type="Proteomes" id="UP000009070">
    <property type="component" value="Segment"/>
</dbReference>
<keyword evidence="2" id="KW-1185">Reference proteome</keyword>
<name>Q6KG91_BPFO1</name>
<accession>Q6KG91</accession>
<organismHost>
    <name type="scientific">Salmonella</name>
    <dbReference type="NCBI Taxonomy" id="590"/>
</organismHost>
<organism evidence="1 2">
    <name type="scientific">Salmonella phage Felix O1 (isolate Felix O1-VT1)</name>
    <name type="common">Bacteriophage Felix O1</name>
    <dbReference type="NCBI Taxonomy" id="1283336"/>
    <lineage>
        <taxon>Viruses</taxon>
        <taxon>Duplodnaviria</taxon>
        <taxon>Heunggongvirae</taxon>
        <taxon>Uroviricota</taxon>
        <taxon>Caudoviricetes</taxon>
        <taxon>Andersonviridae</taxon>
        <taxon>Ounavirinae</taxon>
        <taxon>Felixounavirus</taxon>
        <taxon>Felixounavirus felixO1</taxon>
    </lineage>
</organism>
<sequence>MEPSQLYRKYSCVGRFQRNTLSQYQSRICTGLLLKLVHCPEVYLESHHIFLVTGHS</sequence>